<evidence type="ECO:0000313" key="4">
    <source>
        <dbReference type="EMBL" id="RVU42643.1"/>
    </source>
</evidence>
<keyword evidence="1" id="KW-0802">TPR repeat</keyword>
<dbReference type="InterPro" id="IPR019734">
    <property type="entry name" value="TPR_rpt"/>
</dbReference>
<dbReference type="SUPFAM" id="SSF46565">
    <property type="entry name" value="Chaperone J-domain"/>
    <property type="match status" value="1"/>
</dbReference>
<proteinExistence type="predicted"/>
<dbReference type="InterPro" id="IPR036869">
    <property type="entry name" value="J_dom_sf"/>
</dbReference>
<dbReference type="PROSITE" id="PS50076">
    <property type="entry name" value="DNAJ_2"/>
    <property type="match status" value="1"/>
</dbReference>
<feature type="region of interest" description="Disordered" evidence="2">
    <location>
        <begin position="223"/>
        <end position="242"/>
    </location>
</feature>
<dbReference type="PROSITE" id="PS50005">
    <property type="entry name" value="TPR"/>
    <property type="match status" value="1"/>
</dbReference>
<reference evidence="4 5" key="1">
    <citation type="submission" date="2019-01" db="EMBL/GenBank/DDBJ databases">
        <title>Lujinxingia litoralis gen. nov., sp. nov. and Lujinxingia sediminis gen. nov., sp. nov., new members in the order Bradymonadales, isolated from coastal sediment.</title>
        <authorList>
            <person name="Li C.-M."/>
        </authorList>
    </citation>
    <scope>NUCLEOTIDE SEQUENCE [LARGE SCALE GENOMIC DNA]</scope>
    <source>
        <strain evidence="4 5">SEH01</strain>
    </source>
</reference>
<dbReference type="RefSeq" id="WP_127780882.1">
    <property type="nucleotide sequence ID" value="NZ_SADD01000011.1"/>
</dbReference>
<gene>
    <name evidence="4" type="ORF">EA187_15765</name>
</gene>
<evidence type="ECO:0000256" key="2">
    <source>
        <dbReference type="SAM" id="MobiDB-lite"/>
    </source>
</evidence>
<dbReference type="EMBL" id="SADD01000011">
    <property type="protein sequence ID" value="RVU42643.1"/>
    <property type="molecule type" value="Genomic_DNA"/>
</dbReference>
<accession>A0ABY0CQ83</accession>
<dbReference type="Proteomes" id="UP000282926">
    <property type="component" value="Unassembled WGS sequence"/>
</dbReference>
<sequence length="293" mass="32835">MNELLVACGDVDLLKRILADLPAGRFKPVATRKGTGIAPKLVGRPVAAAIVHAHLADQATAQLLSELRSHLPELPILLLYQDQAPANAPVSRSLRYPVPGPVFRNALNALLPRHHSQADLEQWRAFYNETKLRLQRAPSQSYFQLMGLNNGAPHHKIVKAFDALSLRFHPDRYDQYKSERWGQALYDHVNAFYKLLTEAYAVISDRRLRSLYEQALARGELRLDSETSNPSERGPRSLDELSNNPQAKRFLKLAQRDLAIGNPDAALQNLQFALSMEPDNKAIEQKIASLTTP</sequence>
<organism evidence="4 5">
    <name type="scientific">Lujinxingia sediminis</name>
    <dbReference type="NCBI Taxonomy" id="2480984"/>
    <lineage>
        <taxon>Bacteria</taxon>
        <taxon>Deltaproteobacteria</taxon>
        <taxon>Bradymonadales</taxon>
        <taxon>Lujinxingiaceae</taxon>
        <taxon>Lujinxingia</taxon>
    </lineage>
</organism>
<name>A0ABY0CQ83_9DELT</name>
<dbReference type="InterPro" id="IPR001623">
    <property type="entry name" value="DnaJ_domain"/>
</dbReference>
<comment type="caution">
    <text evidence="4">The sequence shown here is derived from an EMBL/GenBank/DDBJ whole genome shotgun (WGS) entry which is preliminary data.</text>
</comment>
<feature type="domain" description="J" evidence="3">
    <location>
        <begin position="141"/>
        <end position="216"/>
    </location>
</feature>
<evidence type="ECO:0000256" key="1">
    <source>
        <dbReference type="PROSITE-ProRule" id="PRU00339"/>
    </source>
</evidence>
<keyword evidence="5" id="KW-1185">Reference proteome</keyword>
<evidence type="ECO:0000313" key="5">
    <source>
        <dbReference type="Proteomes" id="UP000282926"/>
    </source>
</evidence>
<evidence type="ECO:0000259" key="3">
    <source>
        <dbReference type="PROSITE" id="PS50076"/>
    </source>
</evidence>
<dbReference type="Pfam" id="PF00226">
    <property type="entry name" value="DnaJ"/>
    <property type="match status" value="1"/>
</dbReference>
<dbReference type="CDD" id="cd06257">
    <property type="entry name" value="DnaJ"/>
    <property type="match status" value="1"/>
</dbReference>
<feature type="repeat" description="TPR" evidence="1">
    <location>
        <begin position="247"/>
        <end position="280"/>
    </location>
</feature>
<dbReference type="Gene3D" id="1.10.287.110">
    <property type="entry name" value="DnaJ domain"/>
    <property type="match status" value="1"/>
</dbReference>
<protein>
    <recommendedName>
        <fullName evidence="3">J domain-containing protein</fullName>
    </recommendedName>
</protein>